<name>A0A0N5BZA5_STREA</name>
<keyword evidence="1" id="KW-1185">Reference proteome</keyword>
<dbReference type="STRING" id="174720.A0A0N5BZA5"/>
<evidence type="ECO:0000313" key="1">
    <source>
        <dbReference type="Proteomes" id="UP000046392"/>
    </source>
</evidence>
<accession>A0A0N5BZA5</accession>
<dbReference type="InterPro" id="IPR036397">
    <property type="entry name" value="RNaseH_sf"/>
</dbReference>
<dbReference type="GO" id="GO:0003676">
    <property type="term" value="F:nucleic acid binding"/>
    <property type="evidence" value="ECO:0007669"/>
    <property type="project" value="InterPro"/>
</dbReference>
<dbReference type="WBParaSite" id="SPAL_0001109800.1">
    <property type="protein sequence ID" value="SPAL_0001109800.1"/>
    <property type="gene ID" value="SPAL_0001109800"/>
</dbReference>
<reference evidence="2" key="1">
    <citation type="submission" date="2017-02" db="UniProtKB">
        <authorList>
            <consortium name="WormBaseParasite"/>
        </authorList>
    </citation>
    <scope>IDENTIFICATION</scope>
</reference>
<sequence>FKLGRNGAEAYQNIVDAWGKGQLPNAQYVGGLGNSKEEILISMMRRIRCHFSKLVLKKLGELKCGALSHSLYSPDLFLTISDLFEHLDIFFKDKLFKNQDSAEGAFTDFIRSKKPEFYKTGIQKLVER</sequence>
<dbReference type="PANTHER" id="PTHR46060">
    <property type="entry name" value="MARINER MOS1 TRANSPOSASE-LIKE PROTEIN"/>
    <property type="match status" value="1"/>
</dbReference>
<dbReference type="Gene3D" id="3.30.420.10">
    <property type="entry name" value="Ribonuclease H-like superfamily/Ribonuclease H"/>
    <property type="match status" value="1"/>
</dbReference>
<dbReference type="AlphaFoldDB" id="A0A0N5BZA5"/>
<dbReference type="Proteomes" id="UP000046392">
    <property type="component" value="Unplaced"/>
</dbReference>
<protein>
    <submittedName>
        <fullName evidence="2">RNA-dependent RNA polymerase</fullName>
    </submittedName>
</protein>
<dbReference type="InterPro" id="IPR052709">
    <property type="entry name" value="Transposase-MT_Hybrid"/>
</dbReference>
<proteinExistence type="predicted"/>
<organism evidence="1 2">
    <name type="scientific">Strongyloides papillosus</name>
    <name type="common">Intestinal threadworm</name>
    <dbReference type="NCBI Taxonomy" id="174720"/>
    <lineage>
        <taxon>Eukaryota</taxon>
        <taxon>Metazoa</taxon>
        <taxon>Ecdysozoa</taxon>
        <taxon>Nematoda</taxon>
        <taxon>Chromadorea</taxon>
        <taxon>Rhabditida</taxon>
        <taxon>Tylenchina</taxon>
        <taxon>Panagrolaimomorpha</taxon>
        <taxon>Strongyloidoidea</taxon>
        <taxon>Strongyloididae</taxon>
        <taxon>Strongyloides</taxon>
    </lineage>
</organism>
<dbReference type="PANTHER" id="PTHR46060:SF3">
    <property type="entry name" value="PROTEIN GVQW3"/>
    <property type="match status" value="1"/>
</dbReference>
<evidence type="ECO:0000313" key="2">
    <source>
        <dbReference type="WBParaSite" id="SPAL_0001109800.1"/>
    </source>
</evidence>